<dbReference type="PANTHER" id="PTHR24029">
    <property type="entry name" value="UVRABC SYSTEM PROTEIN B"/>
    <property type="match status" value="1"/>
</dbReference>
<dbReference type="EMBL" id="JAUOEM010000008">
    <property type="protein sequence ID" value="MDO5989415.1"/>
    <property type="molecule type" value="Genomic_DNA"/>
</dbReference>
<comment type="domain">
    <text evidence="13">The beta-hairpin motif is involved in DNA binding.</text>
</comment>
<evidence type="ECO:0000256" key="11">
    <source>
        <dbReference type="ARBA" id="ARBA00026033"/>
    </source>
</evidence>
<dbReference type="CDD" id="cd17916">
    <property type="entry name" value="DEXHc_UvrB"/>
    <property type="match status" value="1"/>
</dbReference>
<keyword evidence="9 13" id="KW-0234">DNA repair</keyword>
<evidence type="ECO:0000259" key="17">
    <source>
        <dbReference type="PROSITE" id="PS51194"/>
    </source>
</evidence>
<evidence type="ECO:0000256" key="9">
    <source>
        <dbReference type="ARBA" id="ARBA00023204"/>
    </source>
</evidence>
<evidence type="ECO:0000256" key="3">
    <source>
        <dbReference type="ARBA" id="ARBA00022490"/>
    </source>
</evidence>
<evidence type="ECO:0000256" key="4">
    <source>
        <dbReference type="ARBA" id="ARBA00022741"/>
    </source>
</evidence>
<feature type="domain" description="Helicase ATP-binding" evidence="16">
    <location>
        <begin position="24"/>
        <end position="160"/>
    </location>
</feature>
<evidence type="ECO:0000256" key="5">
    <source>
        <dbReference type="ARBA" id="ARBA00022763"/>
    </source>
</evidence>
<dbReference type="SMART" id="SM00490">
    <property type="entry name" value="HELICc"/>
    <property type="match status" value="1"/>
</dbReference>
<keyword evidence="6 13" id="KW-0228">DNA excision</keyword>
<dbReference type="GO" id="GO:0016787">
    <property type="term" value="F:hydrolase activity"/>
    <property type="evidence" value="ECO:0007669"/>
    <property type="project" value="UniProtKB-KW"/>
</dbReference>
<comment type="similarity">
    <text evidence="2 13 14">Belongs to the UvrB family.</text>
</comment>
<dbReference type="PANTHER" id="PTHR24029:SF0">
    <property type="entry name" value="UVRABC SYSTEM PROTEIN B"/>
    <property type="match status" value="1"/>
</dbReference>
<dbReference type="Gene3D" id="4.10.860.10">
    <property type="entry name" value="UVR domain"/>
    <property type="match status" value="1"/>
</dbReference>
<dbReference type="SUPFAM" id="SSF52540">
    <property type="entry name" value="P-loop containing nucleoside triphosphate hydrolases"/>
    <property type="match status" value="2"/>
</dbReference>
<sequence length="667" mass="76746">MQFKIESEFSPTGDQPQAIKQLVDGITSNEKYQTLLGVTGSGKTFTIANVIEEVQRPTLVLAHNKTLAAQLYSEFKQFFPNNAVEYFVSYYDYYQPEAYIPVSGVYIEKDLSINEEIEKMRLSATSALLSGRRDVLVIASVSCIYGIGNPVEFQKNVVALKRDQVISRTKLLHQLVQSLYSRTEADFKHGNFRIKGDTVDIFPSYADDAFRIHFFGDEIEDIESFNVQTNEVIEKYDQLTIYPANMFVTSPDVLQNAIKDIQNDLVKQHDYYKEIGKHLEAKRLKERTEFDLEMIRELGYCSGIENYSRYLDGRLPGTRPFCLLDYFPDDYLMVVDESHVTISQVHAMYGGDRSRKENLVEYGFRLPAAMDNRPLKFEEFEAIQNQVIYVSATPADYELQKTDGIYVEQVIRPTGLLDPIIEVRPSLNQIDDLIEEIQQRIEKDERILVTTLTKRMAEELTKYLDRIQIRCRYIHSDVDTLERVEIMQDLRKGLFDVLVGVNLLREGLDLPEVSLVAILDADKEGFLRSTRSLTQTVGRAARNLNGKAIMYADKITNSMQKTIDETNYRREKQIAYNTKNNLKPKALNKSLDNALSKNSVSTYSYELEALKAAEPESDYLTKPELEKKIREKRKLMEEAAKALDFIIAAKLRDEIKSYQDKLEKLKV</sequence>
<comment type="subunit">
    <text evidence="11 13 14">Forms a heterotetramer with UvrA during the search for lesions. Interacts with UvrC in an incision complex.</text>
</comment>
<protein>
    <recommendedName>
        <fullName evidence="12 13">UvrABC system protein B</fullName>
        <shortName evidence="13">Protein UvrB</shortName>
    </recommendedName>
    <alternativeName>
        <fullName evidence="13">Excinuclease ABC subunit B</fullName>
    </alternativeName>
</protein>
<proteinExistence type="inferred from homology"/>
<gene>
    <name evidence="13 18" type="primary">uvrB</name>
    <name evidence="18" type="ORF">Q4Q39_18575</name>
</gene>
<dbReference type="InterPro" id="IPR036876">
    <property type="entry name" value="UVR_dom_sf"/>
</dbReference>
<comment type="subcellular location">
    <subcellularLocation>
        <location evidence="1 13 14">Cytoplasm</location>
    </subcellularLocation>
</comment>
<keyword evidence="19" id="KW-1185">Reference proteome</keyword>
<dbReference type="Pfam" id="PF02151">
    <property type="entry name" value="UVR"/>
    <property type="match status" value="1"/>
</dbReference>
<evidence type="ECO:0000256" key="12">
    <source>
        <dbReference type="ARBA" id="ARBA00029504"/>
    </source>
</evidence>
<evidence type="ECO:0000259" key="16">
    <source>
        <dbReference type="PROSITE" id="PS51192"/>
    </source>
</evidence>
<dbReference type="InterPro" id="IPR006935">
    <property type="entry name" value="Helicase/UvrB_N"/>
</dbReference>
<dbReference type="NCBIfam" id="NF003673">
    <property type="entry name" value="PRK05298.1"/>
    <property type="match status" value="1"/>
</dbReference>
<comment type="caution">
    <text evidence="18">The sequence shown here is derived from an EMBL/GenBank/DDBJ whole genome shotgun (WGS) entry which is preliminary data.</text>
</comment>
<dbReference type="Gene3D" id="3.40.50.300">
    <property type="entry name" value="P-loop containing nucleotide triphosphate hydrolases"/>
    <property type="match status" value="3"/>
</dbReference>
<dbReference type="InterPro" id="IPR004807">
    <property type="entry name" value="UvrB"/>
</dbReference>
<evidence type="ECO:0000256" key="8">
    <source>
        <dbReference type="ARBA" id="ARBA00022881"/>
    </source>
</evidence>
<dbReference type="PROSITE" id="PS50151">
    <property type="entry name" value="UVR"/>
    <property type="match status" value="1"/>
</dbReference>
<dbReference type="InterPro" id="IPR024759">
    <property type="entry name" value="UvrB_YAD/RRR_dom"/>
</dbReference>
<dbReference type="InterPro" id="IPR001943">
    <property type="entry name" value="UVR_dom"/>
</dbReference>
<dbReference type="PROSITE" id="PS51192">
    <property type="entry name" value="HELICASE_ATP_BIND_1"/>
    <property type="match status" value="1"/>
</dbReference>
<keyword evidence="5 13" id="KW-0227">DNA damage</keyword>
<dbReference type="Pfam" id="PF17757">
    <property type="entry name" value="UvrB_inter"/>
    <property type="match status" value="1"/>
</dbReference>
<dbReference type="Pfam" id="PF04851">
    <property type="entry name" value="ResIII"/>
    <property type="match status" value="1"/>
</dbReference>
<dbReference type="Pfam" id="PF12344">
    <property type="entry name" value="UvrB"/>
    <property type="match status" value="1"/>
</dbReference>
<evidence type="ECO:0000313" key="19">
    <source>
        <dbReference type="Proteomes" id="UP001176891"/>
    </source>
</evidence>
<dbReference type="CDD" id="cd18790">
    <property type="entry name" value="SF2_C_UvrB"/>
    <property type="match status" value="1"/>
</dbReference>
<evidence type="ECO:0000256" key="1">
    <source>
        <dbReference type="ARBA" id="ARBA00004496"/>
    </source>
</evidence>
<evidence type="ECO:0000256" key="13">
    <source>
        <dbReference type="HAMAP-Rule" id="MF_00204"/>
    </source>
</evidence>
<keyword evidence="8 13" id="KW-0267">Excision nuclease</keyword>
<comment type="function">
    <text evidence="13">The UvrABC repair system catalyzes the recognition and processing of DNA lesions. A damage recognition complex composed of 2 UvrA and 2 UvrB subunits scans DNA for abnormalities. Upon binding of the UvrA(2)B(2) complex to a putative damaged site, the DNA wraps around one UvrB monomer. DNA wrap is dependent on ATP binding by UvrB and probably causes local melting of the DNA helix, facilitating insertion of UvrB beta-hairpin between the DNA strands. Then UvrB probes one DNA strand for the presence of a lesion. If a lesion is found the UvrA subunits dissociate and the UvrB-DNA preincision complex is formed. This complex is subsequently bound by UvrC and the second UvrB is released. If no lesion is found, the DNA wraps around the other UvrB subunit that will check the other stand for damage.</text>
</comment>
<dbReference type="SMART" id="SM00487">
    <property type="entry name" value="DEXDc"/>
    <property type="match status" value="1"/>
</dbReference>
<keyword evidence="7 13" id="KW-0067">ATP-binding</keyword>
<evidence type="ECO:0000256" key="10">
    <source>
        <dbReference type="ARBA" id="ARBA00023236"/>
    </source>
</evidence>
<dbReference type="InterPro" id="IPR041471">
    <property type="entry name" value="UvrB_inter"/>
</dbReference>
<dbReference type="RefSeq" id="WP_303284074.1">
    <property type="nucleotide sequence ID" value="NZ_BAABCZ010000008.1"/>
</dbReference>
<feature type="domain" description="UVR" evidence="15">
    <location>
        <begin position="626"/>
        <end position="661"/>
    </location>
</feature>
<keyword evidence="10 13" id="KW-0742">SOS response</keyword>
<dbReference type="SUPFAM" id="SSF46600">
    <property type="entry name" value="C-terminal UvrC-binding domain of UvrB"/>
    <property type="match status" value="1"/>
</dbReference>
<evidence type="ECO:0000313" key="18">
    <source>
        <dbReference type="EMBL" id="MDO5989415.1"/>
    </source>
</evidence>
<keyword evidence="3 13" id="KW-0963">Cytoplasm</keyword>
<evidence type="ECO:0000259" key="15">
    <source>
        <dbReference type="PROSITE" id="PS50151"/>
    </source>
</evidence>
<feature type="short sequence motif" description="Beta-hairpin" evidence="13">
    <location>
        <begin position="90"/>
        <end position="113"/>
    </location>
</feature>
<keyword evidence="18" id="KW-0378">Hydrolase</keyword>
<dbReference type="HAMAP" id="MF_00204">
    <property type="entry name" value="UvrB"/>
    <property type="match status" value="1"/>
</dbReference>
<feature type="binding site" evidence="13">
    <location>
        <begin position="37"/>
        <end position="44"/>
    </location>
    <ligand>
        <name>ATP</name>
        <dbReference type="ChEBI" id="CHEBI:30616"/>
    </ligand>
</feature>
<dbReference type="NCBIfam" id="TIGR00631">
    <property type="entry name" value="uvrb"/>
    <property type="match status" value="1"/>
</dbReference>
<evidence type="ECO:0000256" key="14">
    <source>
        <dbReference type="RuleBase" id="RU003587"/>
    </source>
</evidence>
<feature type="domain" description="Helicase C-terminal" evidence="17">
    <location>
        <begin position="429"/>
        <end position="591"/>
    </location>
</feature>
<reference evidence="18" key="1">
    <citation type="submission" date="2023-07" db="EMBL/GenBank/DDBJ databases">
        <title>Two novel species in the genus Flavivirga.</title>
        <authorList>
            <person name="Kwon K."/>
        </authorList>
    </citation>
    <scope>NUCLEOTIDE SEQUENCE</scope>
    <source>
        <strain evidence="18">KACC 14157</strain>
    </source>
</reference>
<dbReference type="InterPro" id="IPR027417">
    <property type="entry name" value="P-loop_NTPase"/>
</dbReference>
<evidence type="ECO:0000256" key="7">
    <source>
        <dbReference type="ARBA" id="ARBA00022840"/>
    </source>
</evidence>
<organism evidence="18 19">
    <name type="scientific">Flavivirga amylovorans</name>
    <dbReference type="NCBI Taxonomy" id="870486"/>
    <lineage>
        <taxon>Bacteria</taxon>
        <taxon>Pseudomonadati</taxon>
        <taxon>Bacteroidota</taxon>
        <taxon>Flavobacteriia</taxon>
        <taxon>Flavobacteriales</taxon>
        <taxon>Flavobacteriaceae</taxon>
        <taxon>Flavivirga</taxon>
    </lineage>
</organism>
<name>A0ABT8X603_9FLAO</name>
<dbReference type="PROSITE" id="PS51194">
    <property type="entry name" value="HELICASE_CTER"/>
    <property type="match status" value="1"/>
</dbReference>
<dbReference type="Proteomes" id="UP001176891">
    <property type="component" value="Unassembled WGS sequence"/>
</dbReference>
<dbReference type="InterPro" id="IPR001650">
    <property type="entry name" value="Helicase_C-like"/>
</dbReference>
<evidence type="ECO:0000256" key="6">
    <source>
        <dbReference type="ARBA" id="ARBA00022769"/>
    </source>
</evidence>
<dbReference type="InterPro" id="IPR014001">
    <property type="entry name" value="Helicase_ATP-bd"/>
</dbReference>
<evidence type="ECO:0000256" key="2">
    <source>
        <dbReference type="ARBA" id="ARBA00008533"/>
    </source>
</evidence>
<keyword evidence="4 13" id="KW-0547">Nucleotide-binding</keyword>
<accession>A0ABT8X603</accession>
<dbReference type="Pfam" id="PF00271">
    <property type="entry name" value="Helicase_C"/>
    <property type="match status" value="1"/>
</dbReference>